<accession>A0ABY4W3A2</accession>
<evidence type="ECO:0000313" key="3">
    <source>
        <dbReference type="Proteomes" id="UP001056291"/>
    </source>
</evidence>
<reference evidence="2" key="1">
    <citation type="submission" date="2022-06" db="EMBL/GenBank/DDBJ databases">
        <title>Sneathiella actinostolidae sp. nov., isolated from a sea anemonein the Western Pacific Ocean.</title>
        <authorList>
            <person name="Wei M.J."/>
        </authorList>
    </citation>
    <scope>NUCLEOTIDE SEQUENCE</scope>
    <source>
        <strain evidence="2">PHK-P5</strain>
    </source>
</reference>
<sequence length="332" mass="37072">MKFLKCILLLPLAVMMLAPALAWADPDFWSGQWPNTNFDKTEIDYREILSGGVPKDGIPAIDSPKFIPVAEAGHLTATEPVIGVIVDGEAKAYPLQVLMWHEIVNDEIAGIPISVTFCPLCNASLVFDRRVDDPERGEMVLDFGTTGKLRNSDLVMYDRQTESWWQQFLGRAIVGDLTGLELKMIPVRIESFAKFKERAPQGSVLIPEDDGFRRYGMNPYQGYDSLHHPFLYEGAVPDEVAPLARVVVAEKQAWALDYLRSVKRIETPDGLVITWEKGQNSALDAAVIGEGVDIGNVTVQRKMKDGYEDVLYTVDFAFAHFAFHPETPIVTK</sequence>
<dbReference type="EMBL" id="CP098747">
    <property type="protein sequence ID" value="USG60205.1"/>
    <property type="molecule type" value="Genomic_DNA"/>
</dbReference>
<organism evidence="2 3">
    <name type="scientific">Sneathiella marina</name>
    <dbReference type="NCBI Taxonomy" id="2950108"/>
    <lineage>
        <taxon>Bacteria</taxon>
        <taxon>Pseudomonadati</taxon>
        <taxon>Pseudomonadota</taxon>
        <taxon>Alphaproteobacteria</taxon>
        <taxon>Sneathiellales</taxon>
        <taxon>Sneathiellaceae</taxon>
        <taxon>Sneathiella</taxon>
    </lineage>
</organism>
<keyword evidence="3" id="KW-1185">Reference proteome</keyword>
<name>A0ABY4W3A2_9PROT</name>
<gene>
    <name evidence="2" type="ORF">NBZ79_13565</name>
</gene>
<protein>
    <submittedName>
        <fullName evidence="2">DUF3179 domain-containing protein</fullName>
    </submittedName>
</protein>
<keyword evidence="1" id="KW-0732">Signal</keyword>
<evidence type="ECO:0000313" key="2">
    <source>
        <dbReference type="EMBL" id="USG60205.1"/>
    </source>
</evidence>
<feature type="signal peptide" evidence="1">
    <location>
        <begin position="1"/>
        <end position="24"/>
    </location>
</feature>
<feature type="chain" id="PRO_5045975232" evidence="1">
    <location>
        <begin position="25"/>
        <end position="332"/>
    </location>
</feature>
<dbReference type="Pfam" id="PF11376">
    <property type="entry name" value="DUF3179"/>
    <property type="match status" value="1"/>
</dbReference>
<dbReference type="RefSeq" id="WP_251933012.1">
    <property type="nucleotide sequence ID" value="NZ_CP098747.1"/>
</dbReference>
<proteinExistence type="predicted"/>
<evidence type="ECO:0000256" key="1">
    <source>
        <dbReference type="SAM" id="SignalP"/>
    </source>
</evidence>
<dbReference type="Proteomes" id="UP001056291">
    <property type="component" value="Chromosome"/>
</dbReference>
<dbReference type="InterPro" id="IPR021516">
    <property type="entry name" value="DUF3179"/>
</dbReference>